<dbReference type="PROSITE" id="PS50109">
    <property type="entry name" value="HIS_KIN"/>
    <property type="match status" value="1"/>
</dbReference>
<dbReference type="Pfam" id="PF02518">
    <property type="entry name" value="HATPase_c"/>
    <property type="match status" value="1"/>
</dbReference>
<evidence type="ECO:0000256" key="4">
    <source>
        <dbReference type="ARBA" id="ARBA00022475"/>
    </source>
</evidence>
<dbReference type="InterPro" id="IPR003594">
    <property type="entry name" value="HATPase_dom"/>
</dbReference>
<dbReference type="Gene3D" id="3.30.565.10">
    <property type="entry name" value="Histidine kinase-like ATPase, C-terminal domain"/>
    <property type="match status" value="1"/>
</dbReference>
<evidence type="ECO:0000256" key="5">
    <source>
        <dbReference type="ARBA" id="ARBA00022679"/>
    </source>
</evidence>
<keyword evidence="16" id="KW-1185">Reference proteome</keyword>
<evidence type="ECO:0000256" key="10">
    <source>
        <dbReference type="ARBA" id="ARBA00022989"/>
    </source>
</evidence>
<evidence type="ECO:0000256" key="3">
    <source>
        <dbReference type="ARBA" id="ARBA00012438"/>
    </source>
</evidence>
<evidence type="ECO:0000256" key="9">
    <source>
        <dbReference type="ARBA" id="ARBA00022840"/>
    </source>
</evidence>
<evidence type="ECO:0000256" key="2">
    <source>
        <dbReference type="ARBA" id="ARBA00004651"/>
    </source>
</evidence>
<dbReference type="SMART" id="SM00387">
    <property type="entry name" value="HATPase_c"/>
    <property type="match status" value="1"/>
</dbReference>
<keyword evidence="11" id="KW-0902">Two-component regulatory system</keyword>
<keyword evidence="10 13" id="KW-1133">Transmembrane helix</keyword>
<evidence type="ECO:0000256" key="11">
    <source>
        <dbReference type="ARBA" id="ARBA00023012"/>
    </source>
</evidence>
<dbReference type="PRINTS" id="PR00344">
    <property type="entry name" value="BCTRLSENSOR"/>
</dbReference>
<comment type="catalytic activity">
    <reaction evidence="1">
        <text>ATP + protein L-histidine = ADP + protein N-phospho-L-histidine.</text>
        <dbReference type="EC" id="2.7.13.3"/>
    </reaction>
</comment>
<reference evidence="15" key="1">
    <citation type="submission" date="2022-08" db="EMBL/GenBank/DDBJ databases">
        <title>Draft genome sequence of Lysinibacillus sp. strain KH24.</title>
        <authorList>
            <person name="Kanbe H."/>
            <person name="Itoh H."/>
        </authorList>
    </citation>
    <scope>NUCLEOTIDE SEQUENCE</scope>
    <source>
        <strain evidence="15">KH24</strain>
    </source>
</reference>
<dbReference type="Proteomes" id="UP001065593">
    <property type="component" value="Unassembled WGS sequence"/>
</dbReference>
<dbReference type="PANTHER" id="PTHR45453">
    <property type="entry name" value="PHOSPHATE REGULON SENSOR PROTEIN PHOR"/>
    <property type="match status" value="1"/>
</dbReference>
<feature type="transmembrane region" description="Helical" evidence="13">
    <location>
        <begin position="39"/>
        <end position="60"/>
    </location>
</feature>
<keyword evidence="12 13" id="KW-0472">Membrane</keyword>
<sequence>MTLLFLFIRERLAWLGFFLFIVVMLNVLFMLDIGLNSVSIWYVNSSLFVSFTLFFSWRYVVEVGKLKDFLGNMNSQMDELHKMNLTLSPFQTIYFREMEDIFFVKNSELNQAKVQLQEYADELLAWVHEVKAPLTAINLMLEHVDDVALRQKLEHEWLRLHLLVDQQLHQTRLHSIEKDNYLTAVELKSIVYKEIRALKAWCMEKGIGFEIDTLSGTVMTDGKWLAFIVRQILSNAIKYSPENTEITIFTEIDATGATRLHIQDVGIGILQEDLPRIFQKSYTGTIGRESTQSTGMGLYLANNAAQKIGIRIDVQSKAGEGSLFTLRFPLQNEYTKLKGR</sequence>
<dbReference type="InterPro" id="IPR050351">
    <property type="entry name" value="BphY/WalK/GraS-like"/>
</dbReference>
<feature type="transmembrane region" description="Helical" evidence="13">
    <location>
        <begin position="12"/>
        <end position="33"/>
    </location>
</feature>
<evidence type="ECO:0000256" key="13">
    <source>
        <dbReference type="SAM" id="Phobius"/>
    </source>
</evidence>
<keyword evidence="7" id="KW-0547">Nucleotide-binding</keyword>
<keyword evidence="6 13" id="KW-0812">Transmembrane</keyword>
<name>A0ABQ5NNP7_9BACI</name>
<comment type="caution">
    <text evidence="15">The sequence shown here is derived from an EMBL/GenBank/DDBJ whole genome shotgun (WGS) entry which is preliminary data.</text>
</comment>
<feature type="domain" description="Histidine kinase" evidence="14">
    <location>
        <begin position="125"/>
        <end position="332"/>
    </location>
</feature>
<dbReference type="SUPFAM" id="SSF55874">
    <property type="entry name" value="ATPase domain of HSP90 chaperone/DNA topoisomerase II/histidine kinase"/>
    <property type="match status" value="1"/>
</dbReference>
<keyword evidence="4" id="KW-1003">Cell membrane</keyword>
<accession>A0ABQ5NNP7</accession>
<evidence type="ECO:0000256" key="7">
    <source>
        <dbReference type="ARBA" id="ARBA00022741"/>
    </source>
</evidence>
<dbReference type="InterPro" id="IPR004358">
    <property type="entry name" value="Sig_transdc_His_kin-like_C"/>
</dbReference>
<comment type="subcellular location">
    <subcellularLocation>
        <location evidence="2">Cell membrane</location>
        <topology evidence="2">Multi-pass membrane protein</topology>
    </subcellularLocation>
</comment>
<dbReference type="InterPro" id="IPR036890">
    <property type="entry name" value="HATPase_C_sf"/>
</dbReference>
<evidence type="ECO:0000259" key="14">
    <source>
        <dbReference type="PROSITE" id="PS50109"/>
    </source>
</evidence>
<protein>
    <recommendedName>
        <fullName evidence="3">histidine kinase</fullName>
        <ecNumber evidence="3">2.7.13.3</ecNumber>
    </recommendedName>
</protein>
<evidence type="ECO:0000256" key="6">
    <source>
        <dbReference type="ARBA" id="ARBA00022692"/>
    </source>
</evidence>
<dbReference type="PANTHER" id="PTHR45453:SF2">
    <property type="entry name" value="HISTIDINE KINASE"/>
    <property type="match status" value="1"/>
</dbReference>
<dbReference type="EMBL" id="BRZA01000005">
    <property type="protein sequence ID" value="GLC89968.1"/>
    <property type="molecule type" value="Genomic_DNA"/>
</dbReference>
<evidence type="ECO:0000256" key="8">
    <source>
        <dbReference type="ARBA" id="ARBA00022777"/>
    </source>
</evidence>
<organism evidence="15 16">
    <name type="scientific">Lysinibacillus piscis</name>
    <dbReference type="NCBI Taxonomy" id="2518931"/>
    <lineage>
        <taxon>Bacteria</taxon>
        <taxon>Bacillati</taxon>
        <taxon>Bacillota</taxon>
        <taxon>Bacilli</taxon>
        <taxon>Bacillales</taxon>
        <taxon>Bacillaceae</taxon>
        <taxon>Lysinibacillus</taxon>
    </lineage>
</organism>
<keyword evidence="9" id="KW-0067">ATP-binding</keyword>
<keyword evidence="5" id="KW-0808">Transferase</keyword>
<keyword evidence="8" id="KW-0418">Kinase</keyword>
<evidence type="ECO:0000313" key="15">
    <source>
        <dbReference type="EMBL" id="GLC89968.1"/>
    </source>
</evidence>
<dbReference type="InterPro" id="IPR005467">
    <property type="entry name" value="His_kinase_dom"/>
</dbReference>
<gene>
    <name evidence="15" type="primary">bceS</name>
    <name evidence="15" type="ORF">LYSBPC_30950</name>
</gene>
<dbReference type="EC" id="2.7.13.3" evidence="3"/>
<proteinExistence type="predicted"/>
<evidence type="ECO:0000313" key="16">
    <source>
        <dbReference type="Proteomes" id="UP001065593"/>
    </source>
</evidence>
<evidence type="ECO:0000256" key="12">
    <source>
        <dbReference type="ARBA" id="ARBA00023136"/>
    </source>
</evidence>
<evidence type="ECO:0000256" key="1">
    <source>
        <dbReference type="ARBA" id="ARBA00000085"/>
    </source>
</evidence>